<dbReference type="AlphaFoldDB" id="A0A2S5ZBF2"/>
<keyword evidence="3" id="KW-1185">Reference proteome</keyword>
<reference evidence="2 3" key="1">
    <citation type="submission" date="2018-01" db="EMBL/GenBank/DDBJ databases">
        <title>Complete genome sequences of the type strains of Marinobacter flavimaris and Marinobacter maroccanus.</title>
        <authorList>
            <person name="Palau M."/>
            <person name="Boujida N."/>
            <person name="Manresa A."/>
            <person name="Minana-Galbis D."/>
        </authorList>
    </citation>
    <scope>NUCLEOTIDE SEQUENCE [LARGE SCALE GENOMIC DNA]</scope>
    <source>
        <strain evidence="2 3">N4</strain>
    </source>
</reference>
<accession>A0A2S5ZBF2</accession>
<dbReference type="InterPro" id="IPR036514">
    <property type="entry name" value="SGNH_hydro_sf"/>
</dbReference>
<keyword evidence="1" id="KW-1133">Transmembrane helix</keyword>
<dbReference type="Gene3D" id="3.40.50.1110">
    <property type="entry name" value="SGNH hydrolase"/>
    <property type="match status" value="1"/>
</dbReference>
<evidence type="ECO:0000256" key="1">
    <source>
        <dbReference type="SAM" id="Phobius"/>
    </source>
</evidence>
<dbReference type="Proteomes" id="UP000239917">
    <property type="component" value="Unassembled WGS sequence"/>
</dbReference>
<name>A0A2S5ZBF2_9GAMM</name>
<comment type="caution">
    <text evidence="2">The sequence shown here is derived from an EMBL/GenBank/DDBJ whole genome shotgun (WGS) entry which is preliminary data.</text>
</comment>
<keyword evidence="1" id="KW-0472">Membrane</keyword>
<organism evidence="2 3">
    <name type="scientific">Marinobacter maroccanus</name>
    <dbReference type="NCBI Taxonomy" id="2055143"/>
    <lineage>
        <taxon>Bacteria</taxon>
        <taxon>Pseudomonadati</taxon>
        <taxon>Pseudomonadota</taxon>
        <taxon>Gammaproteobacteria</taxon>
        <taxon>Pseudomonadales</taxon>
        <taxon>Marinobacteraceae</taxon>
        <taxon>Marinobacter</taxon>
    </lineage>
</organism>
<sequence length="372" mass="41547">MKQGNSVRNAWFGIVTVVISVVIVLVVFEWALRTMTGSMQSSESMDEGFILFDSRLGWKLNPGWEGKHRHHDFEVQYQVNELGFRGDALEFSGESQKVFFLGDSFTFGLGVDEGETFPDFLNSSAAGAHTDFFNLSVPGYAPDQQLILLDDLLSYRPDTLVWVIYLGNDLLDIRYPFPLQAGYGKPYYVLDGNRLRLENSPVPLKAKTPKYQAMSVSSAILEGFDLYPIWQDLLADSQIGTRINSIIGFDENALQSHIEERLKSDVALFLAMTDRARTMVRGQGGEMAFVLMPGSGYFRENTVPGVYQKSTARALSSELKDREYRVVNLGPELANLINSEKQLFHPNEGHLTPEGHKAVAGILAGSGLWDEQ</sequence>
<evidence type="ECO:0000313" key="3">
    <source>
        <dbReference type="Proteomes" id="UP000239917"/>
    </source>
</evidence>
<evidence type="ECO:0000313" key="2">
    <source>
        <dbReference type="EMBL" id="PPI84727.1"/>
    </source>
</evidence>
<gene>
    <name evidence="2" type="ORF">KEHDKFFH_08470</name>
</gene>
<dbReference type="SUPFAM" id="SSF52266">
    <property type="entry name" value="SGNH hydrolase"/>
    <property type="match status" value="1"/>
</dbReference>
<keyword evidence="1" id="KW-0812">Transmembrane</keyword>
<dbReference type="EMBL" id="PSSX01000005">
    <property type="protein sequence ID" value="PPI84727.1"/>
    <property type="molecule type" value="Genomic_DNA"/>
</dbReference>
<protein>
    <recommendedName>
        <fullName evidence="4">SGNH hydrolase-type esterase domain-containing protein</fullName>
    </recommendedName>
</protein>
<feature type="transmembrane region" description="Helical" evidence="1">
    <location>
        <begin position="12"/>
        <end position="32"/>
    </location>
</feature>
<evidence type="ECO:0008006" key="4">
    <source>
        <dbReference type="Google" id="ProtNLM"/>
    </source>
</evidence>
<dbReference type="GO" id="GO:0016788">
    <property type="term" value="F:hydrolase activity, acting on ester bonds"/>
    <property type="evidence" value="ECO:0007669"/>
    <property type="project" value="UniProtKB-ARBA"/>
</dbReference>
<proteinExistence type="predicted"/>